<proteinExistence type="inferred from homology"/>
<dbReference type="Pfam" id="PF16421">
    <property type="entry name" value="E2F_CC-MB"/>
    <property type="match status" value="1"/>
</dbReference>
<dbReference type="InterPro" id="IPR032198">
    <property type="entry name" value="E2F_CC-MB"/>
</dbReference>
<comment type="subcellular location">
    <subcellularLocation>
        <location evidence="5">Nucleus</location>
    </subcellularLocation>
</comment>
<organism evidence="8 9">
    <name type="scientific">Phytophthora citrophthora</name>
    <dbReference type="NCBI Taxonomy" id="4793"/>
    <lineage>
        <taxon>Eukaryota</taxon>
        <taxon>Sar</taxon>
        <taxon>Stramenopiles</taxon>
        <taxon>Oomycota</taxon>
        <taxon>Peronosporomycetes</taxon>
        <taxon>Peronosporales</taxon>
        <taxon>Peronosporaceae</taxon>
        <taxon>Phytophthora</taxon>
    </lineage>
</organism>
<dbReference type="EMBL" id="JASMQC010000011">
    <property type="protein sequence ID" value="KAK1941665.1"/>
    <property type="molecule type" value="Genomic_DNA"/>
</dbReference>
<keyword evidence="3 5" id="KW-0238">DNA-binding</keyword>
<keyword evidence="4 5" id="KW-0804">Transcription</keyword>
<dbReference type="PANTHER" id="PTHR12081:SF18">
    <property type="entry name" value="TRANSCRIPTION FACTOR E2F2-RELATED"/>
    <property type="match status" value="1"/>
</dbReference>
<feature type="domain" description="E2F/DP family winged-helix DNA-binding" evidence="7">
    <location>
        <begin position="79"/>
        <end position="144"/>
    </location>
</feature>
<dbReference type="Proteomes" id="UP001259832">
    <property type="component" value="Unassembled WGS sequence"/>
</dbReference>
<dbReference type="InterPro" id="IPR036388">
    <property type="entry name" value="WH-like_DNA-bd_sf"/>
</dbReference>
<dbReference type="InterPro" id="IPR003316">
    <property type="entry name" value="E2F_WHTH_DNA-bd_dom"/>
</dbReference>
<comment type="caution">
    <text evidence="8">The sequence shown here is derived from an EMBL/GenBank/DDBJ whole genome shotgun (WGS) entry which is preliminary data.</text>
</comment>
<dbReference type="SUPFAM" id="SSF46785">
    <property type="entry name" value="Winged helix' DNA-binding domain"/>
    <property type="match status" value="1"/>
</dbReference>
<dbReference type="Gene3D" id="6.10.250.540">
    <property type="match status" value="1"/>
</dbReference>
<evidence type="ECO:0000259" key="7">
    <source>
        <dbReference type="SMART" id="SM01372"/>
    </source>
</evidence>
<evidence type="ECO:0000256" key="5">
    <source>
        <dbReference type="RuleBase" id="RU003796"/>
    </source>
</evidence>
<dbReference type="CDD" id="cd14660">
    <property type="entry name" value="E2F_DD"/>
    <property type="match status" value="1"/>
</dbReference>
<dbReference type="Pfam" id="PF02319">
    <property type="entry name" value="WHD_E2F_TDP"/>
    <property type="match status" value="1"/>
</dbReference>
<reference evidence="8" key="1">
    <citation type="submission" date="2023-08" db="EMBL/GenBank/DDBJ databases">
        <title>Reference Genome Resource for the Citrus Pathogen Phytophthora citrophthora.</title>
        <authorList>
            <person name="Moller H."/>
            <person name="Coetzee B."/>
            <person name="Rose L.J."/>
            <person name="Van Niekerk J.M."/>
        </authorList>
    </citation>
    <scope>NUCLEOTIDE SEQUENCE</scope>
    <source>
        <strain evidence="8">STE-U-9442</strain>
    </source>
</reference>
<keyword evidence="9" id="KW-1185">Reference proteome</keyword>
<gene>
    <name evidence="8" type="ORF">P3T76_006729</name>
</gene>
<dbReference type="Gene3D" id="1.10.10.10">
    <property type="entry name" value="Winged helix-like DNA-binding domain superfamily/Winged helix DNA-binding domain"/>
    <property type="match status" value="1"/>
</dbReference>
<feature type="compositionally biased region" description="Low complexity" evidence="6">
    <location>
        <begin position="45"/>
        <end position="79"/>
    </location>
</feature>
<feature type="compositionally biased region" description="Basic and acidic residues" evidence="6">
    <location>
        <begin position="271"/>
        <end position="281"/>
    </location>
</feature>
<name>A0AAD9GN35_9STRA</name>
<dbReference type="GO" id="GO:0000981">
    <property type="term" value="F:DNA-binding transcription factor activity, RNA polymerase II-specific"/>
    <property type="evidence" value="ECO:0007669"/>
    <property type="project" value="TreeGrafter"/>
</dbReference>
<evidence type="ECO:0000313" key="9">
    <source>
        <dbReference type="Proteomes" id="UP001259832"/>
    </source>
</evidence>
<dbReference type="PANTHER" id="PTHR12081">
    <property type="entry name" value="TRANSCRIPTION FACTOR E2F"/>
    <property type="match status" value="1"/>
</dbReference>
<evidence type="ECO:0000256" key="1">
    <source>
        <dbReference type="ARBA" id="ARBA00010940"/>
    </source>
</evidence>
<dbReference type="FunFam" id="1.10.10.10:FF:000008">
    <property type="entry name" value="E2F transcription factor 1"/>
    <property type="match status" value="1"/>
</dbReference>
<dbReference type="SMART" id="SM01372">
    <property type="entry name" value="E2F_TDP"/>
    <property type="match status" value="1"/>
</dbReference>
<comment type="similarity">
    <text evidence="1 5">Belongs to the E2F/DP family.</text>
</comment>
<evidence type="ECO:0000256" key="4">
    <source>
        <dbReference type="ARBA" id="ARBA00023163"/>
    </source>
</evidence>
<evidence type="ECO:0000256" key="3">
    <source>
        <dbReference type="ARBA" id="ARBA00023125"/>
    </source>
</evidence>
<feature type="region of interest" description="Disordered" evidence="6">
    <location>
        <begin position="1"/>
        <end position="81"/>
    </location>
</feature>
<sequence>MASPDPEVAMAKGSVTNEELKRKIKRSKPRHDTAAASPVVTTGNALSAASRSLSSAVAPPKLQSPSSSSRASKPSPASRYDSSLGLLTKRFVELIQAAPSKDLDLNTAAESLGVQKRRIYDITNVLEGIGLIEKTSKNNIHWKGASGPTSTADGYQGMDHLRQSISDLRQEELKYDQDIKMVSQNIRRLYEEEAFDKGSFENFCYVTHDDMRRQESFADQSVMAIKAPPGTTLEVPDPDEGLPAGKRRFQIFLKSTDGPVDVYLVRRMDEKEAGDTSESAKEAGGTSESAKEAGALTPDSPAPPLDQRSYDSDSGIFKLAPLKLPVLTHARITLSVYDQTDPDFCFNLDDSEGISDFFADVP</sequence>
<dbReference type="InterPro" id="IPR036390">
    <property type="entry name" value="WH_DNA-bd_sf"/>
</dbReference>
<protein>
    <submittedName>
        <fullName evidence="8">Transcription factor E2FA</fullName>
    </submittedName>
</protein>
<dbReference type="GO" id="GO:0046983">
    <property type="term" value="F:protein dimerization activity"/>
    <property type="evidence" value="ECO:0007669"/>
    <property type="project" value="InterPro"/>
</dbReference>
<evidence type="ECO:0000256" key="2">
    <source>
        <dbReference type="ARBA" id="ARBA00023015"/>
    </source>
</evidence>
<dbReference type="GO" id="GO:0090575">
    <property type="term" value="C:RNA polymerase II transcription regulator complex"/>
    <property type="evidence" value="ECO:0007669"/>
    <property type="project" value="TreeGrafter"/>
</dbReference>
<dbReference type="AlphaFoldDB" id="A0AAD9GN35"/>
<feature type="region of interest" description="Disordered" evidence="6">
    <location>
        <begin position="271"/>
        <end position="309"/>
    </location>
</feature>
<dbReference type="SUPFAM" id="SSF144074">
    <property type="entry name" value="E2F-DP heterodimerization region"/>
    <property type="match status" value="1"/>
</dbReference>
<dbReference type="GO" id="GO:0000978">
    <property type="term" value="F:RNA polymerase II cis-regulatory region sequence-specific DNA binding"/>
    <property type="evidence" value="ECO:0007669"/>
    <property type="project" value="InterPro"/>
</dbReference>
<dbReference type="InterPro" id="IPR015633">
    <property type="entry name" value="E2F"/>
</dbReference>
<dbReference type="InterPro" id="IPR037241">
    <property type="entry name" value="E2F-DP_heterodim"/>
</dbReference>
<evidence type="ECO:0000313" key="8">
    <source>
        <dbReference type="EMBL" id="KAK1941665.1"/>
    </source>
</evidence>
<accession>A0AAD9GN35</accession>
<keyword evidence="2 5" id="KW-0805">Transcription regulation</keyword>
<keyword evidence="5" id="KW-0539">Nucleus</keyword>
<evidence type="ECO:0000256" key="6">
    <source>
        <dbReference type="SAM" id="MobiDB-lite"/>
    </source>
</evidence>